<dbReference type="Gene3D" id="3.30.160.20">
    <property type="match status" value="1"/>
</dbReference>
<organism evidence="8 9">
    <name type="scientific">Coraliomargarita akajimensis (strain DSM 45221 / IAM 15411 / JCM 23193 / KCTC 12865 / 04OKA010-24)</name>
    <dbReference type="NCBI Taxonomy" id="583355"/>
    <lineage>
        <taxon>Bacteria</taxon>
        <taxon>Pseudomonadati</taxon>
        <taxon>Verrucomicrobiota</taxon>
        <taxon>Opitutia</taxon>
        <taxon>Puniceicoccales</taxon>
        <taxon>Coraliomargaritaceae</taxon>
        <taxon>Coraliomargarita</taxon>
    </lineage>
</organism>
<evidence type="ECO:0000256" key="3">
    <source>
        <dbReference type="ARBA" id="ARBA00022481"/>
    </source>
</evidence>
<dbReference type="Pfam" id="PF03462">
    <property type="entry name" value="PCRF"/>
    <property type="match status" value="1"/>
</dbReference>
<accession>D5ELE3</accession>
<keyword evidence="5" id="KW-0963">Cytoplasm</keyword>
<evidence type="ECO:0000313" key="9">
    <source>
        <dbReference type="Proteomes" id="UP000000925"/>
    </source>
</evidence>
<keyword evidence="4 5" id="KW-0648">Protein biosynthesis</keyword>
<comment type="similarity">
    <text evidence="2 5">Belongs to the prokaryotic/mitochondrial release factor family.</text>
</comment>
<feature type="domain" description="Prokaryotic-type class I peptide chain release factors" evidence="7">
    <location>
        <begin position="229"/>
        <end position="245"/>
    </location>
</feature>
<dbReference type="InterPro" id="IPR000352">
    <property type="entry name" value="Pep_chain_release_fac_I"/>
</dbReference>
<dbReference type="InterPro" id="IPR050057">
    <property type="entry name" value="Prokaryotic/Mito_RF"/>
</dbReference>
<evidence type="ECO:0000313" key="8">
    <source>
        <dbReference type="EMBL" id="ADE55079.1"/>
    </source>
</evidence>
<evidence type="ECO:0000256" key="2">
    <source>
        <dbReference type="ARBA" id="ARBA00010835"/>
    </source>
</evidence>
<sequence length="362" mass="40388">MAKIPDIAPFRDKLADLDAQMADPNFYSDQRRAAEVSREHQRVSGLIERFEAFHSAQTQIVENEAMMADSSVEEELREMAAEEVEELKGQIETLEKDVLRAMVPPDATDSRNSVMEIRGGAGGDEANIFAGDLYRMYTRYAEAKGWRVEVMSTSPAETGGYREIIFNISGEDAYKHLKFESGVHRVQRVPVTETQGRIHTSTATVAVLPEAEEVDIEINPQDLEISTMRASGAGGQHVNTTDSAVMMVHKPTGVTVYCADERSQIKNRAKALTVMRSRLLQAKVDEENAKYAAERKGQIGTGDRSERIRTYNYPQGRLTDHRIGMNLSLPSVIDGALDDLIDALHNVDYEARIENLLKAQEQ</sequence>
<name>D5ELE3_CORAD</name>
<dbReference type="Gene3D" id="6.10.140.1950">
    <property type="match status" value="1"/>
</dbReference>
<dbReference type="AlphaFoldDB" id="D5ELE3"/>
<evidence type="ECO:0000256" key="6">
    <source>
        <dbReference type="NCBIfam" id="TIGR00019"/>
    </source>
</evidence>
<dbReference type="PROSITE" id="PS00745">
    <property type="entry name" value="RF_PROK_I"/>
    <property type="match status" value="1"/>
</dbReference>
<dbReference type="KEGG" id="caa:Caka_2061"/>
<evidence type="ECO:0000256" key="4">
    <source>
        <dbReference type="ARBA" id="ARBA00022917"/>
    </source>
</evidence>
<dbReference type="PANTHER" id="PTHR43804:SF7">
    <property type="entry name" value="LD18447P"/>
    <property type="match status" value="1"/>
</dbReference>
<dbReference type="InterPro" id="IPR005139">
    <property type="entry name" value="PCRF"/>
</dbReference>
<dbReference type="NCBIfam" id="NF001859">
    <property type="entry name" value="PRK00591.1"/>
    <property type="match status" value="1"/>
</dbReference>
<dbReference type="HAMAP" id="MF_00093">
    <property type="entry name" value="Rel_fac_1"/>
    <property type="match status" value="1"/>
</dbReference>
<evidence type="ECO:0000256" key="5">
    <source>
        <dbReference type="HAMAP-Rule" id="MF_00093"/>
    </source>
</evidence>
<dbReference type="EMBL" id="CP001998">
    <property type="protein sequence ID" value="ADE55079.1"/>
    <property type="molecule type" value="Genomic_DNA"/>
</dbReference>
<dbReference type="HOGENOM" id="CLU_036856_0_1_0"/>
<comment type="function">
    <text evidence="1 5">Peptide chain release factor 1 directs the termination of translation in response to the peptide chain termination codons UAG and UAA.</text>
</comment>
<protein>
    <recommendedName>
        <fullName evidence="5 6">Peptide chain release factor 1</fullName>
        <shortName evidence="5">RF-1</shortName>
    </recommendedName>
</protein>
<evidence type="ECO:0000259" key="7">
    <source>
        <dbReference type="PROSITE" id="PS00745"/>
    </source>
</evidence>
<dbReference type="FunFam" id="3.30.70.1660:FF:000002">
    <property type="entry name" value="Peptide chain release factor 1"/>
    <property type="match status" value="1"/>
</dbReference>
<proteinExistence type="inferred from homology"/>
<dbReference type="SUPFAM" id="SSF75620">
    <property type="entry name" value="Release factor"/>
    <property type="match status" value="1"/>
</dbReference>
<comment type="PTM">
    <text evidence="5">Methylated by PrmC. Methylation increases the termination efficiency of RF1.</text>
</comment>
<dbReference type="InterPro" id="IPR045853">
    <property type="entry name" value="Pep_chain_release_fac_I_sf"/>
</dbReference>
<dbReference type="GO" id="GO:0005737">
    <property type="term" value="C:cytoplasm"/>
    <property type="evidence" value="ECO:0007669"/>
    <property type="project" value="UniProtKB-SubCell"/>
</dbReference>
<feature type="modified residue" description="N5-methylglutamine" evidence="5">
    <location>
        <position position="236"/>
    </location>
</feature>
<dbReference type="NCBIfam" id="TIGR00019">
    <property type="entry name" value="prfA"/>
    <property type="match status" value="1"/>
</dbReference>
<comment type="subcellular location">
    <subcellularLocation>
        <location evidence="5">Cytoplasm</location>
    </subcellularLocation>
</comment>
<dbReference type="eggNOG" id="COG0216">
    <property type="taxonomic scope" value="Bacteria"/>
</dbReference>
<dbReference type="SMART" id="SM00937">
    <property type="entry name" value="PCRF"/>
    <property type="match status" value="1"/>
</dbReference>
<dbReference type="STRING" id="583355.Caka_2061"/>
<keyword evidence="3 5" id="KW-0488">Methylation</keyword>
<dbReference type="InterPro" id="IPR004373">
    <property type="entry name" value="RF-1"/>
</dbReference>
<dbReference type="Pfam" id="PF00472">
    <property type="entry name" value="RF-1"/>
    <property type="match status" value="1"/>
</dbReference>
<dbReference type="GO" id="GO:0016149">
    <property type="term" value="F:translation release factor activity, codon specific"/>
    <property type="evidence" value="ECO:0007669"/>
    <property type="project" value="UniProtKB-UniRule"/>
</dbReference>
<dbReference type="PANTHER" id="PTHR43804">
    <property type="entry name" value="LD18447P"/>
    <property type="match status" value="1"/>
</dbReference>
<dbReference type="Gene3D" id="3.30.70.1660">
    <property type="match status" value="2"/>
</dbReference>
<evidence type="ECO:0000256" key="1">
    <source>
        <dbReference type="ARBA" id="ARBA00002986"/>
    </source>
</evidence>
<reference evidence="8 9" key="1">
    <citation type="journal article" date="2010" name="Stand. Genomic Sci.">
        <title>Complete genome sequence of Coraliomargarita akajimensis type strain (04OKA010-24).</title>
        <authorList>
            <person name="Mavromatis K."/>
            <person name="Abt B."/>
            <person name="Brambilla E."/>
            <person name="Lapidus A."/>
            <person name="Copeland A."/>
            <person name="Deshpande S."/>
            <person name="Nolan M."/>
            <person name="Lucas S."/>
            <person name="Tice H."/>
            <person name="Cheng J.F."/>
            <person name="Han C."/>
            <person name="Detter J.C."/>
            <person name="Woyke T."/>
            <person name="Goodwin L."/>
            <person name="Pitluck S."/>
            <person name="Held B."/>
            <person name="Brettin T."/>
            <person name="Tapia R."/>
            <person name="Ivanova N."/>
            <person name="Mikhailova N."/>
            <person name="Pati A."/>
            <person name="Liolios K."/>
            <person name="Chen A."/>
            <person name="Palaniappan K."/>
            <person name="Land M."/>
            <person name="Hauser L."/>
            <person name="Chang Y.J."/>
            <person name="Jeffries C.D."/>
            <person name="Rohde M."/>
            <person name="Goker M."/>
            <person name="Bristow J."/>
            <person name="Eisen J.A."/>
            <person name="Markowitz V."/>
            <person name="Hugenholtz P."/>
            <person name="Klenk H.P."/>
            <person name="Kyrpides N.C."/>
        </authorList>
    </citation>
    <scope>NUCLEOTIDE SEQUENCE [LARGE SCALE GENOMIC DNA]</scope>
    <source>
        <strain evidence="9">DSM 45221 / IAM 15411 / JCM 23193 / KCTC 12865</strain>
    </source>
</reference>
<dbReference type="Proteomes" id="UP000000925">
    <property type="component" value="Chromosome"/>
</dbReference>
<gene>
    <name evidence="5" type="primary">prfA</name>
    <name evidence="8" type="ordered locus">Caka_2061</name>
</gene>
<dbReference type="RefSeq" id="WP_013043801.1">
    <property type="nucleotide sequence ID" value="NC_014008.1"/>
</dbReference>
<keyword evidence="9" id="KW-1185">Reference proteome</keyword>
<dbReference type="OrthoDB" id="9806673at2"/>
<dbReference type="FunFam" id="3.30.160.20:FF:000004">
    <property type="entry name" value="Peptide chain release factor 1"/>
    <property type="match status" value="1"/>
</dbReference>